<dbReference type="SUPFAM" id="SSF53800">
    <property type="entry name" value="Chelatase"/>
    <property type="match status" value="1"/>
</dbReference>
<dbReference type="InterPro" id="IPR050963">
    <property type="entry name" value="Sirohydro_Cobaltochel/CbiX"/>
</dbReference>
<evidence type="ECO:0000313" key="4">
    <source>
        <dbReference type="Proteomes" id="UP001430172"/>
    </source>
</evidence>
<reference evidence="3" key="1">
    <citation type="submission" date="2021-02" db="EMBL/GenBank/DDBJ databases">
        <title>Phycicoccus sp. MQZ13P-5T, whole genome shotgun sequence.</title>
        <authorList>
            <person name="Tuo L."/>
        </authorList>
    </citation>
    <scope>NUCLEOTIDE SEQUENCE</scope>
    <source>
        <strain evidence="3">MQZ13P-5</strain>
    </source>
</reference>
<name>A0ABS2CGI0_9MICO</name>
<evidence type="ECO:0000256" key="1">
    <source>
        <dbReference type="ARBA" id="ARBA00022723"/>
    </source>
</evidence>
<dbReference type="EMBL" id="JAFDVD010000003">
    <property type="protein sequence ID" value="MBM6398987.1"/>
    <property type="molecule type" value="Genomic_DNA"/>
</dbReference>
<evidence type="ECO:0000313" key="3">
    <source>
        <dbReference type="EMBL" id="MBM6398987.1"/>
    </source>
</evidence>
<dbReference type="PANTHER" id="PTHR33542">
    <property type="entry name" value="SIROHYDROCHLORIN FERROCHELATASE, CHLOROPLASTIC"/>
    <property type="match status" value="1"/>
</dbReference>
<dbReference type="Pfam" id="PF01903">
    <property type="entry name" value="CbiX"/>
    <property type="match status" value="2"/>
</dbReference>
<evidence type="ECO:0000256" key="2">
    <source>
        <dbReference type="ARBA" id="ARBA00023239"/>
    </source>
</evidence>
<dbReference type="RefSeq" id="WP_204129477.1">
    <property type="nucleotide sequence ID" value="NZ_JAFDVD010000003.1"/>
</dbReference>
<sequence>MSAEPPVLVACGHGTRDPAGRAALAALVGELAAALPDVEVREAYVDVHGPVVGEVVAAVPRRGPGVHSGVVVPLLLAAGYHVRVDLAEAVRRRPDVVVAPALGPDDRLVDVLVDRVGAPRPGDAVVLAPAGSSDDRAQADSQEVARRLAERLDAPVRLGYAAGPTPSVAEAVAAARADGAARVVVASYLLAPGFFQDRLGAAGADHVTGPLLPDPRVVEVVLDRYRAAAGE</sequence>
<dbReference type="Proteomes" id="UP001430172">
    <property type="component" value="Unassembled WGS sequence"/>
</dbReference>
<proteinExistence type="predicted"/>
<dbReference type="InterPro" id="IPR002762">
    <property type="entry name" value="CbiX-like"/>
</dbReference>
<keyword evidence="4" id="KW-1185">Reference proteome</keyword>
<organism evidence="3 4">
    <name type="scientific">Phycicoccus sonneratiae</name>
    <dbReference type="NCBI Taxonomy" id="2807628"/>
    <lineage>
        <taxon>Bacteria</taxon>
        <taxon>Bacillati</taxon>
        <taxon>Actinomycetota</taxon>
        <taxon>Actinomycetes</taxon>
        <taxon>Micrococcales</taxon>
        <taxon>Intrasporangiaceae</taxon>
        <taxon>Phycicoccus</taxon>
    </lineage>
</organism>
<accession>A0ABS2CGI0</accession>
<protein>
    <submittedName>
        <fullName evidence="3">Sirohydrochlorin chelatase</fullName>
    </submittedName>
</protein>
<dbReference type="CDD" id="cd03416">
    <property type="entry name" value="CbiX_SirB_N"/>
    <property type="match status" value="1"/>
</dbReference>
<dbReference type="PANTHER" id="PTHR33542:SF5">
    <property type="entry name" value="FERROCHELATASE CHE1"/>
    <property type="match status" value="1"/>
</dbReference>
<gene>
    <name evidence="3" type="ORF">JQN70_01140</name>
</gene>
<dbReference type="Gene3D" id="3.40.50.1400">
    <property type="match status" value="2"/>
</dbReference>
<keyword evidence="2" id="KW-0456">Lyase</keyword>
<comment type="caution">
    <text evidence="3">The sequence shown here is derived from an EMBL/GenBank/DDBJ whole genome shotgun (WGS) entry which is preliminary data.</text>
</comment>
<keyword evidence="1" id="KW-0479">Metal-binding</keyword>